<evidence type="ECO:0000256" key="12">
    <source>
        <dbReference type="SAM" id="Phobius"/>
    </source>
</evidence>
<dbReference type="Gene3D" id="2.60.120.940">
    <property type="entry name" value="EmbC, C-terminal domain, subdomain 2"/>
    <property type="match status" value="1"/>
</dbReference>
<evidence type="ECO:0000256" key="4">
    <source>
        <dbReference type="ARBA" id="ARBA00022475"/>
    </source>
</evidence>
<dbReference type="InterPro" id="IPR027451">
    <property type="entry name" value="EmbABC_dom1"/>
</dbReference>
<feature type="transmembrane region" description="Helical" evidence="12">
    <location>
        <begin position="508"/>
        <end position="525"/>
    </location>
</feature>
<feature type="transmembrane region" description="Helical" evidence="12">
    <location>
        <begin position="347"/>
        <end position="369"/>
    </location>
</feature>
<feature type="domain" description="Arabinosyltransferas concanavalin like" evidence="15">
    <location>
        <begin position="46"/>
        <end position="206"/>
    </location>
</feature>
<evidence type="ECO:0000259" key="15">
    <source>
        <dbReference type="Pfam" id="PF17689"/>
    </source>
</evidence>
<evidence type="ECO:0000256" key="10">
    <source>
        <dbReference type="ARBA" id="ARBA00023316"/>
    </source>
</evidence>
<feature type="domain" description="Arabinofuranosyltransferase central" evidence="13">
    <location>
        <begin position="212"/>
        <end position="652"/>
    </location>
</feature>
<dbReference type="AlphaFoldDB" id="U1M1Y6"/>
<evidence type="ECO:0000256" key="11">
    <source>
        <dbReference type="SAM" id="MobiDB-lite"/>
    </source>
</evidence>
<dbReference type="GO" id="GO:0071766">
    <property type="term" value="P:Actinobacterium-type cell wall biogenesis"/>
    <property type="evidence" value="ECO:0007669"/>
    <property type="project" value="InterPro"/>
</dbReference>
<evidence type="ECO:0000256" key="3">
    <source>
        <dbReference type="ARBA" id="ARBA00008195"/>
    </source>
</evidence>
<keyword evidence="9 12" id="KW-0472">Membrane</keyword>
<dbReference type="EMBL" id="ACZI02000001">
    <property type="protein sequence ID" value="ERG69382.1"/>
    <property type="molecule type" value="Genomic_DNA"/>
</dbReference>
<evidence type="ECO:0000256" key="2">
    <source>
        <dbReference type="ARBA" id="ARBA00004651"/>
    </source>
</evidence>
<feature type="transmembrane region" description="Helical" evidence="12">
    <location>
        <begin position="635"/>
        <end position="654"/>
    </location>
</feature>
<name>U1M1Y6_SEGRC</name>
<dbReference type="STRING" id="679197.HMPREF9336_04078"/>
<organism evidence="16 17">
    <name type="scientific">Segniliparus rugosus (strain ATCC BAA-974 / DSM 45345 / CCUG 50838 / CIP 108380 / JCM 13579 / CDC 945)</name>
    <dbReference type="NCBI Taxonomy" id="679197"/>
    <lineage>
        <taxon>Bacteria</taxon>
        <taxon>Bacillati</taxon>
        <taxon>Actinomycetota</taxon>
        <taxon>Actinomycetes</taxon>
        <taxon>Mycobacteriales</taxon>
        <taxon>Segniliparaceae</taxon>
        <taxon>Segniliparus</taxon>
    </lineage>
</organism>
<dbReference type="Gene3D" id="3.40.190.160">
    <property type="match status" value="1"/>
</dbReference>
<dbReference type="GO" id="GO:0005886">
    <property type="term" value="C:plasma membrane"/>
    <property type="evidence" value="ECO:0007669"/>
    <property type="project" value="UniProtKB-SubCell"/>
</dbReference>
<dbReference type="Proteomes" id="UP000004816">
    <property type="component" value="Unassembled WGS sequence"/>
</dbReference>
<feature type="transmembrane region" description="Helical" evidence="12">
    <location>
        <begin position="441"/>
        <end position="461"/>
    </location>
</feature>
<evidence type="ECO:0000313" key="17">
    <source>
        <dbReference type="Proteomes" id="UP000004816"/>
    </source>
</evidence>
<dbReference type="eggNOG" id="COG1807">
    <property type="taxonomic scope" value="Bacteria"/>
</dbReference>
<feature type="transmembrane region" description="Helical" evidence="12">
    <location>
        <begin position="562"/>
        <end position="581"/>
    </location>
</feature>
<dbReference type="Pfam" id="PF14896">
    <property type="entry name" value="Arabino_trans_C"/>
    <property type="match status" value="1"/>
</dbReference>
<dbReference type="RefSeq" id="WP_021029940.1">
    <property type="nucleotide sequence ID" value="NZ_KI391953.1"/>
</dbReference>
<evidence type="ECO:0000256" key="1">
    <source>
        <dbReference type="ARBA" id="ARBA00003001"/>
    </source>
</evidence>
<feature type="transmembrane region" description="Helical" evidence="12">
    <location>
        <begin position="213"/>
        <end position="232"/>
    </location>
</feature>
<reference evidence="16 17" key="1">
    <citation type="journal article" date="2011" name="Stand. Genomic Sci.">
        <title>High quality draft genome sequence of Segniliparus rugosus CDC 945(T)= (ATCC BAA-974(T)).</title>
        <authorList>
            <person name="Earl A.M."/>
            <person name="Desjardins C.A."/>
            <person name="Fitzgerald M.G."/>
            <person name="Arachchi H.M."/>
            <person name="Zeng Q."/>
            <person name="Mehta T."/>
            <person name="Griggs A."/>
            <person name="Birren B.W."/>
            <person name="Toney N.C."/>
            <person name="Carr J."/>
            <person name="Posey J."/>
            <person name="Butler W.R."/>
        </authorList>
    </citation>
    <scope>NUCLEOTIDE SEQUENCE [LARGE SCALE GENOMIC DNA]</scope>
    <source>
        <strain evidence="17">ATCC BAA-974 / DSM 45345 / CCUG 50838 / CIP 108380 / JCM 13579 / CDC 945</strain>
    </source>
</reference>
<feature type="transmembrane region" description="Helical" evidence="12">
    <location>
        <begin position="685"/>
        <end position="705"/>
    </location>
</feature>
<keyword evidence="4" id="KW-1003">Cell membrane</keyword>
<keyword evidence="10" id="KW-0961">Cell wall biogenesis/degradation</keyword>
<evidence type="ECO:0000259" key="13">
    <source>
        <dbReference type="Pfam" id="PF04602"/>
    </source>
</evidence>
<dbReference type="GO" id="GO:0071555">
    <property type="term" value="P:cell wall organization"/>
    <property type="evidence" value="ECO:0007669"/>
    <property type="project" value="UniProtKB-KW"/>
</dbReference>
<feature type="domain" description="Arabinosyltransferase C-terminal" evidence="14">
    <location>
        <begin position="698"/>
        <end position="1076"/>
    </location>
</feature>
<dbReference type="InterPro" id="IPR007680">
    <property type="entry name" value="Arabino_trans_central"/>
</dbReference>
<keyword evidence="17" id="KW-1185">Reference proteome</keyword>
<sequence length="1082" mass="114252">MRSSEGPTTAAGKKPGHAARRPLIVLALTLVSVLCSLLVPFLPVTQRTASLSWGGESWKAEGGNNVTAPLAAIMPLSLDATIPCAAVAKLPPAGGVLLSTAPKDGEGAQGRALFVQAFPDQVQVTSHGQFLASVPRAAVGSEQCDHIHVWANPVEVGAEFVGLPPSAGQTKAVVKPHYRPEFSGVFTDVSGALPQPPVLDAQIDTRFAVAPTALKVLAVVLAVGSLAAALLLSRKPGKPRFRLPKPKALDAAVAGVLLVWNWLGAYSADDGYLTVIGRAAHDTGYLANYYRYFGAVEAPFDWYERVLSLATRVTGHGVWLRLISVAVGLAAWWLISRVVLPKLGQTIAGHPLAAPTAAAALLAFWLPFCSGLRPEALIALGAIATWCLAERAIAEDEGVARLAALAVLVAAFTQALAPQGVAATSVLLAAAPAVVRRLRPFALPDVGLIAASGLVVLAVIFSQQTFAGVLESVRIRYAVDTTAGWNEEFLRWNALLAYSPEGSIARRWPLLAMLLCLGVVVFALSLRKIPDVRQLPLWRLVSATFLTMLLLSFVPYKWPEHFGVFAAFGAVLAAAATALAAQYSKRSPFVSALIASAAFFLVALTSAGKNGWFWIQGFGAPAYYARPFLGTHPLNSLLLLFFLFFGSVAGVLYLSRDYARPKTDAPGRQPPAWHKALRPLAEGPLLWISIGLVAVELVSFAAAAASRYPAYSLLTGNLRAAAGGCELAEAVLAEADPNAGMLRPADGADPKTALGAVRSEGFTPKGLPDEVPAIGDSTAPGTAHVNHSGSEPVPIEGQDAGSNAGYSTITQSIELPFGLKPGTPVLGSYGYNTGEADLVSGWYEIGDLAADTPLLVMSAAGHIFSTYLSGAPIYGQSVAFEFGARSAGGVVPTGAKPPIDPVDPTTSFPWRNLRLPVSEIPAGSTLVRVVVKDDNLQQDQWVAVTPPRLPHLVTLQQLIGSADPVLLDFAAAAQFPCQHPFAVRDGVAELPKWRILPEHRLAGTASFSWQNDPGGGPLAMVDALLTPTTVPTYFRDDWRRDWGSAQRYTLIPKNAVPATITTGEAVRSGWWRPGPSQPLELP</sequence>
<dbReference type="InterPro" id="IPR032731">
    <property type="entry name" value="Arabino_trans_C"/>
</dbReference>
<keyword evidence="8 12" id="KW-1133">Transmembrane helix</keyword>
<comment type="caution">
    <text evidence="16">The sequence shown here is derived from an EMBL/GenBank/DDBJ whole genome shotgun (WGS) entry which is preliminary data.</text>
</comment>
<dbReference type="Pfam" id="PF17689">
    <property type="entry name" value="Arabino_trans_N"/>
    <property type="match status" value="1"/>
</dbReference>
<evidence type="ECO:0000256" key="5">
    <source>
        <dbReference type="ARBA" id="ARBA00022676"/>
    </source>
</evidence>
<dbReference type="InterPro" id="IPR040920">
    <property type="entry name" value="Arabino_trans_N"/>
</dbReference>
<keyword evidence="5" id="KW-0328">Glycosyltransferase</keyword>
<evidence type="ECO:0000256" key="6">
    <source>
        <dbReference type="ARBA" id="ARBA00022679"/>
    </source>
</evidence>
<dbReference type="InterPro" id="IPR042486">
    <property type="entry name" value="Arabino_trans_C_2"/>
</dbReference>
<proteinExistence type="inferred from homology"/>
<feature type="transmembrane region" description="Helical" evidence="12">
    <location>
        <begin position="537"/>
        <end position="556"/>
    </location>
</feature>
<feature type="region of interest" description="Disordered" evidence="11">
    <location>
        <begin position="782"/>
        <end position="803"/>
    </location>
</feature>
<protein>
    <recommendedName>
        <fullName evidence="18">Arabinosyltransferase</fullName>
    </recommendedName>
</protein>
<dbReference type="Pfam" id="PF04602">
    <property type="entry name" value="Arabinose_trans"/>
    <property type="match status" value="1"/>
</dbReference>
<comment type="similarity">
    <text evidence="3">Belongs to the emb family.</text>
</comment>
<keyword evidence="6" id="KW-0808">Transferase</keyword>
<gene>
    <name evidence="16" type="ORF">HMPREF9336_04078</name>
</gene>
<feature type="transmembrane region" description="Helical" evidence="12">
    <location>
        <begin position="318"/>
        <end position="335"/>
    </location>
</feature>
<comment type="function">
    <text evidence="1">Arabinosyl transferase responsible for the polymerization of arabinose into the arabinan of arabinogalactan.</text>
</comment>
<evidence type="ECO:0000313" key="16">
    <source>
        <dbReference type="EMBL" id="ERG69382.1"/>
    </source>
</evidence>
<keyword evidence="7 12" id="KW-0812">Transmembrane</keyword>
<feature type="transmembrane region" description="Helical" evidence="12">
    <location>
        <begin position="593"/>
        <end position="615"/>
    </location>
</feature>
<evidence type="ECO:0000256" key="9">
    <source>
        <dbReference type="ARBA" id="ARBA00023136"/>
    </source>
</evidence>
<dbReference type="HOGENOM" id="CLU_010182_0_0_11"/>
<evidence type="ECO:0000259" key="14">
    <source>
        <dbReference type="Pfam" id="PF14896"/>
    </source>
</evidence>
<accession>U1M1Y6</accession>
<evidence type="ECO:0000256" key="8">
    <source>
        <dbReference type="ARBA" id="ARBA00022989"/>
    </source>
</evidence>
<evidence type="ECO:0000256" key="7">
    <source>
        <dbReference type="ARBA" id="ARBA00022692"/>
    </source>
</evidence>
<dbReference type="Gene3D" id="2.60.120.610">
    <property type="entry name" value="arabinofuranosyltransferase like domain"/>
    <property type="match status" value="1"/>
</dbReference>
<feature type="transmembrane region" description="Helical" evidence="12">
    <location>
        <begin position="23"/>
        <end position="42"/>
    </location>
</feature>
<dbReference type="GO" id="GO:0052636">
    <property type="term" value="F:arabinosyltransferase activity"/>
    <property type="evidence" value="ECO:0007669"/>
    <property type="project" value="InterPro"/>
</dbReference>
<comment type="subcellular location">
    <subcellularLocation>
        <location evidence="2">Cell membrane</location>
        <topology evidence="2">Multi-pass membrane protein</topology>
    </subcellularLocation>
</comment>
<evidence type="ECO:0008006" key="18">
    <source>
        <dbReference type="Google" id="ProtNLM"/>
    </source>
</evidence>